<dbReference type="AlphaFoldDB" id="A0A4Q1HI51"/>
<dbReference type="Gene3D" id="3.30.1370.110">
    <property type="match status" value="1"/>
</dbReference>
<dbReference type="PANTHER" id="PTHR35562">
    <property type="entry name" value="DNA ENDONUCLEASE SMRA-RELATED"/>
    <property type="match status" value="1"/>
</dbReference>
<reference evidence="3 4" key="1">
    <citation type="journal article" date="2017" name="Int. J. Syst. Evol. Microbiol.">
        <title>Achromobacter aloeverae sp. nov., isolated from the root of Aloe vera (L.) Burm.f.</title>
        <authorList>
            <person name="Kuncharoen N."/>
            <person name="Muramatsu Y."/>
            <person name="Shibata C."/>
            <person name="Kamakura Y."/>
            <person name="Nakagawa Y."/>
            <person name="Tanasupawat S."/>
        </authorList>
    </citation>
    <scope>NUCLEOTIDE SEQUENCE [LARGE SCALE GENOMIC DNA]</scope>
    <source>
        <strain evidence="3 4">AVA-1</strain>
    </source>
</reference>
<sequence>MRGSNKPGARPDPQGGSGRHAKGSLADVEELKSLRDSLREASRAAALRPSAAATAAKAAKAAAKDDGLTGDGLPDDPELFQRAMRNVRKMETPARAATYVAPAAESKATSPGLAIRRANALGEQGAGARADGGVSDGADVTRFLSENGTAFVRHDAAPDTARNLRRGAWRTGAELDLHGLRVEQARHALFSFLDECLEYGIRCVRIVHGKGHGSLDMEPVLKDKVRTWLVQKAEVMAFSESEERHGGAGALLVLLKQVEGGKR</sequence>
<evidence type="ECO:0000259" key="2">
    <source>
        <dbReference type="PROSITE" id="PS50828"/>
    </source>
</evidence>
<dbReference type="EMBL" id="PYAL01000004">
    <property type="protein sequence ID" value="RXN87902.1"/>
    <property type="molecule type" value="Genomic_DNA"/>
</dbReference>
<dbReference type="OrthoDB" id="9808881at2"/>
<proteinExistence type="predicted"/>
<dbReference type="Pfam" id="PF01713">
    <property type="entry name" value="Smr"/>
    <property type="match status" value="1"/>
</dbReference>
<evidence type="ECO:0000256" key="1">
    <source>
        <dbReference type="SAM" id="MobiDB-lite"/>
    </source>
</evidence>
<evidence type="ECO:0000313" key="4">
    <source>
        <dbReference type="Proteomes" id="UP000290849"/>
    </source>
</evidence>
<dbReference type="PROSITE" id="PS50828">
    <property type="entry name" value="SMR"/>
    <property type="match status" value="1"/>
</dbReference>
<dbReference type="InterPro" id="IPR002625">
    <property type="entry name" value="Smr_dom"/>
</dbReference>
<keyword evidence="4" id="KW-1185">Reference proteome</keyword>
<feature type="compositionally biased region" description="Basic and acidic residues" evidence="1">
    <location>
        <begin position="29"/>
        <end position="42"/>
    </location>
</feature>
<feature type="region of interest" description="Disordered" evidence="1">
    <location>
        <begin position="1"/>
        <end position="76"/>
    </location>
</feature>
<organism evidence="3 4">
    <name type="scientific">Achromobacter aloeverae</name>
    <dbReference type="NCBI Taxonomy" id="1750518"/>
    <lineage>
        <taxon>Bacteria</taxon>
        <taxon>Pseudomonadati</taxon>
        <taxon>Pseudomonadota</taxon>
        <taxon>Betaproteobacteria</taxon>
        <taxon>Burkholderiales</taxon>
        <taxon>Alcaligenaceae</taxon>
        <taxon>Achromobacter</taxon>
    </lineage>
</organism>
<dbReference type="PANTHER" id="PTHR35562:SF2">
    <property type="entry name" value="DNA ENDONUCLEASE SMRA-RELATED"/>
    <property type="match status" value="1"/>
</dbReference>
<dbReference type="SUPFAM" id="SSF160443">
    <property type="entry name" value="SMR domain-like"/>
    <property type="match status" value="1"/>
</dbReference>
<name>A0A4Q1HI51_9BURK</name>
<comment type="caution">
    <text evidence="3">The sequence shown here is derived from an EMBL/GenBank/DDBJ whole genome shotgun (WGS) entry which is preliminary data.</text>
</comment>
<dbReference type="RefSeq" id="WP_129151271.1">
    <property type="nucleotide sequence ID" value="NZ_PYAL01000004.1"/>
</dbReference>
<gene>
    <name evidence="3" type="ORF">C7R54_15065</name>
</gene>
<dbReference type="SMART" id="SM00463">
    <property type="entry name" value="SMR"/>
    <property type="match status" value="1"/>
</dbReference>
<feature type="domain" description="Smr" evidence="2">
    <location>
        <begin position="175"/>
        <end position="256"/>
    </location>
</feature>
<protein>
    <submittedName>
        <fullName evidence="3">DNA mismatch repair protein MutS</fullName>
    </submittedName>
</protein>
<evidence type="ECO:0000313" key="3">
    <source>
        <dbReference type="EMBL" id="RXN87902.1"/>
    </source>
</evidence>
<accession>A0A4Q1HI51</accession>
<dbReference type="InterPro" id="IPR036063">
    <property type="entry name" value="Smr_dom_sf"/>
</dbReference>
<dbReference type="Proteomes" id="UP000290849">
    <property type="component" value="Unassembled WGS sequence"/>
</dbReference>
<feature type="compositionally biased region" description="Low complexity" evidence="1">
    <location>
        <begin position="43"/>
        <end position="61"/>
    </location>
</feature>